<feature type="region of interest" description="Disordered" evidence="2">
    <location>
        <begin position="1"/>
        <end position="25"/>
    </location>
</feature>
<dbReference type="EMBL" id="CAJNNV010032825">
    <property type="protein sequence ID" value="CAE8641141.1"/>
    <property type="molecule type" value="Genomic_DNA"/>
</dbReference>
<dbReference type="AlphaFoldDB" id="A0A813HS25"/>
<comment type="caution">
    <text evidence="3">The sequence shown here is derived from an EMBL/GenBank/DDBJ whole genome shotgun (WGS) entry which is preliminary data.</text>
</comment>
<accession>A0A813HS25</accession>
<gene>
    <name evidence="3" type="ORF">PGLA1383_LOCUS55873</name>
</gene>
<name>A0A813HS25_POLGL</name>
<keyword evidence="1" id="KW-0175">Coiled coil</keyword>
<keyword evidence="4" id="KW-1185">Reference proteome</keyword>
<feature type="compositionally biased region" description="Low complexity" evidence="2">
    <location>
        <begin position="470"/>
        <end position="500"/>
    </location>
</feature>
<feature type="compositionally biased region" description="Polar residues" evidence="2">
    <location>
        <begin position="1"/>
        <end position="10"/>
    </location>
</feature>
<evidence type="ECO:0000313" key="3">
    <source>
        <dbReference type="EMBL" id="CAE8641141.1"/>
    </source>
</evidence>
<feature type="region of interest" description="Disordered" evidence="2">
    <location>
        <begin position="463"/>
        <end position="508"/>
    </location>
</feature>
<feature type="coiled-coil region" evidence="1">
    <location>
        <begin position="217"/>
        <end position="357"/>
    </location>
</feature>
<feature type="coiled-coil region" evidence="1">
    <location>
        <begin position="142"/>
        <end position="184"/>
    </location>
</feature>
<dbReference type="OrthoDB" id="437362at2759"/>
<proteinExistence type="predicted"/>
<sequence length="508" mass="57209">MATPPETRSSGCGPPRLASLEDAENSRPCAQFDLDAWRGDLSTLHVTIDQVVQSFISGQTRQLDAVAAELSSQKERISLKEHRFTELSESIASFVESEVKRLEACGITLSSAEDDALHEAYDAELPGPPALHRINRLWRKALKAFESAKDAKERETAAALEEQRTQLEARAADAERRCNALLVERDAELTSLREELEACRGVGEEKEGSRMALADGIQVLEQQLASSKDELAETAARVEQMEASRNRTEYERDAEREELIRKRHEAEGQVQELVSELDSSRQREEELHTKCADRAQKLEQMRRLMDEQELEMTQKIDRVQQYVKERQANALQAEKKQQDAEKMSDRWQGEVHRLQAEKDRLAMLVLDLEGRQNGTSSLLQGATERHQQDVAALQDALRRKEEEMRSANLELLHRRDEEYQAKVAVEKERERERSIALLKKKEQEVQIKDQQLRAAKQRIADLETTSTCASSVGFSPSGPSMPSSRGGSSAGKRPPSGDGLPPLPLSAR</sequence>
<protein>
    <submittedName>
        <fullName evidence="3">Uncharacterized protein</fullName>
    </submittedName>
</protein>
<dbReference type="Proteomes" id="UP000654075">
    <property type="component" value="Unassembled WGS sequence"/>
</dbReference>
<reference evidence="3" key="1">
    <citation type="submission" date="2021-02" db="EMBL/GenBank/DDBJ databases">
        <authorList>
            <person name="Dougan E. K."/>
            <person name="Rhodes N."/>
            <person name="Thang M."/>
            <person name="Chan C."/>
        </authorList>
    </citation>
    <scope>NUCLEOTIDE SEQUENCE</scope>
</reference>
<evidence type="ECO:0000256" key="1">
    <source>
        <dbReference type="SAM" id="Coils"/>
    </source>
</evidence>
<evidence type="ECO:0000313" key="4">
    <source>
        <dbReference type="Proteomes" id="UP000654075"/>
    </source>
</evidence>
<organism evidence="3 4">
    <name type="scientific">Polarella glacialis</name>
    <name type="common">Dinoflagellate</name>
    <dbReference type="NCBI Taxonomy" id="89957"/>
    <lineage>
        <taxon>Eukaryota</taxon>
        <taxon>Sar</taxon>
        <taxon>Alveolata</taxon>
        <taxon>Dinophyceae</taxon>
        <taxon>Suessiales</taxon>
        <taxon>Suessiaceae</taxon>
        <taxon>Polarella</taxon>
    </lineage>
</organism>
<evidence type="ECO:0000256" key="2">
    <source>
        <dbReference type="SAM" id="MobiDB-lite"/>
    </source>
</evidence>